<dbReference type="AlphaFoldDB" id="A0A0D6B2Z5"/>
<evidence type="ECO:0000256" key="1">
    <source>
        <dbReference type="SAM" id="SignalP"/>
    </source>
</evidence>
<dbReference type="Pfam" id="PF04264">
    <property type="entry name" value="YceI"/>
    <property type="match status" value="1"/>
</dbReference>
<feature type="chain" id="PRO_5002300907" description="Lipid/polyisoprenoid-binding YceI-like domain-containing protein" evidence="1">
    <location>
        <begin position="23"/>
        <end position="194"/>
    </location>
</feature>
<evidence type="ECO:0000313" key="3">
    <source>
        <dbReference type="EMBL" id="BAQ69477.1"/>
    </source>
</evidence>
<evidence type="ECO:0000313" key="4">
    <source>
        <dbReference type="Proteomes" id="UP000064912"/>
    </source>
</evidence>
<reference evidence="3 4" key="1">
    <citation type="submission" date="2015-02" db="EMBL/GenBank/DDBJ databases">
        <title>Genome sequene of Rhodovulum sulfidophilum DSM 2351.</title>
        <authorList>
            <person name="Nagao N."/>
        </authorList>
    </citation>
    <scope>NUCLEOTIDE SEQUENCE [LARGE SCALE GENOMIC DNA]</scope>
    <source>
        <strain evidence="3 4">DSM 2351</strain>
    </source>
</reference>
<dbReference type="eggNOG" id="COG2353">
    <property type="taxonomic scope" value="Bacteria"/>
</dbReference>
<dbReference type="PANTHER" id="PTHR34406:SF1">
    <property type="entry name" value="PROTEIN YCEI"/>
    <property type="match status" value="1"/>
</dbReference>
<organism evidence="3 4">
    <name type="scientific">Rhodovulum sulfidophilum</name>
    <name type="common">Rhodobacter sulfidophilus</name>
    <dbReference type="NCBI Taxonomy" id="35806"/>
    <lineage>
        <taxon>Bacteria</taxon>
        <taxon>Pseudomonadati</taxon>
        <taxon>Pseudomonadota</taxon>
        <taxon>Alphaproteobacteria</taxon>
        <taxon>Rhodobacterales</taxon>
        <taxon>Paracoccaceae</taxon>
        <taxon>Rhodovulum</taxon>
    </lineage>
</organism>
<accession>A0A0D6B2Z5</accession>
<proteinExistence type="predicted"/>
<feature type="domain" description="Lipid/polyisoprenoid-binding YceI-like" evidence="2">
    <location>
        <begin position="26"/>
        <end position="190"/>
    </location>
</feature>
<evidence type="ECO:0000259" key="2">
    <source>
        <dbReference type="SMART" id="SM00867"/>
    </source>
</evidence>
<dbReference type="Proteomes" id="UP000064912">
    <property type="component" value="Chromosome"/>
</dbReference>
<dbReference type="PANTHER" id="PTHR34406">
    <property type="entry name" value="PROTEIN YCEI"/>
    <property type="match status" value="1"/>
</dbReference>
<keyword evidence="1" id="KW-0732">Signal</keyword>
<dbReference type="SMART" id="SM00867">
    <property type="entry name" value="YceI"/>
    <property type="match status" value="1"/>
</dbReference>
<sequence length="194" mass="21192">MNLIPAAATAALMAATALPALAEPVDYSLDPSHSQVLFSYEHLGFSTTWNLFSGWEGTVSFDAEDPAASRVSVSIPTEALFTGWEDRFQHFMSDAFFDAAENDLVTFTSTDIELTGEETAKITGELTLNGITKPVVLDARLTQHGEHPMENRDWLGFYATTTLSRSEFDMDEYVPAVSDEVEVQISIEAGKAAD</sequence>
<dbReference type="InterPro" id="IPR007372">
    <property type="entry name" value="Lipid/polyisoprenoid-bd_YceI"/>
</dbReference>
<dbReference type="SUPFAM" id="SSF101874">
    <property type="entry name" value="YceI-like"/>
    <property type="match status" value="1"/>
</dbReference>
<dbReference type="KEGG" id="rsu:NHU_02325"/>
<name>A0A0D6B2Z5_RHOSU</name>
<protein>
    <recommendedName>
        <fullName evidence="2">Lipid/polyisoprenoid-binding YceI-like domain-containing protein</fullName>
    </recommendedName>
</protein>
<feature type="signal peptide" evidence="1">
    <location>
        <begin position="1"/>
        <end position="22"/>
    </location>
</feature>
<gene>
    <name evidence="3" type="ORF">NHU_02325</name>
</gene>
<dbReference type="InterPro" id="IPR036761">
    <property type="entry name" value="TTHA0802/YceI-like_sf"/>
</dbReference>
<dbReference type="Gene3D" id="2.40.128.110">
    <property type="entry name" value="Lipid/polyisoprenoid-binding, YceI-like"/>
    <property type="match status" value="1"/>
</dbReference>
<dbReference type="EMBL" id="AP014800">
    <property type="protein sequence ID" value="BAQ69477.1"/>
    <property type="molecule type" value="Genomic_DNA"/>
</dbReference>
<dbReference type="PATRIC" id="fig|35806.4.peg.2395"/>